<proteinExistence type="predicted"/>
<evidence type="ECO:0000313" key="2">
    <source>
        <dbReference type="Proteomes" id="UP000318242"/>
    </source>
</evidence>
<organism evidence="1 2">
    <name type="scientific">Vibrio comitans NBRC 102076</name>
    <dbReference type="NCBI Taxonomy" id="1219078"/>
    <lineage>
        <taxon>Bacteria</taxon>
        <taxon>Pseudomonadati</taxon>
        <taxon>Pseudomonadota</taxon>
        <taxon>Gammaproteobacteria</taxon>
        <taxon>Vibrionales</taxon>
        <taxon>Vibrionaceae</taxon>
        <taxon>Vibrio</taxon>
    </lineage>
</organism>
<sequence length="105" mass="12297">MDVTTTYMLTYNECNDTIEFTVDESNELIHVASYTHTYTLGHSMDVLNHKTDIGWIEYEITENYVWVTHPTDGEWMVYPDESMYQNVVDQANQLLIDTQEATLSY</sequence>
<dbReference type="AlphaFoldDB" id="A0A4Y3IRZ3"/>
<accession>A0A4Y3IRZ3</accession>
<dbReference type="Proteomes" id="UP000318242">
    <property type="component" value="Unassembled WGS sequence"/>
</dbReference>
<gene>
    <name evidence="1" type="ORF">VCO01S_30750</name>
</gene>
<dbReference type="EMBL" id="BJLH01000014">
    <property type="protein sequence ID" value="GEA61882.1"/>
    <property type="molecule type" value="Genomic_DNA"/>
</dbReference>
<comment type="caution">
    <text evidence="1">The sequence shown here is derived from an EMBL/GenBank/DDBJ whole genome shotgun (WGS) entry which is preliminary data.</text>
</comment>
<name>A0A4Y3IRZ3_9VIBR</name>
<evidence type="ECO:0000313" key="1">
    <source>
        <dbReference type="EMBL" id="GEA61882.1"/>
    </source>
</evidence>
<reference evidence="1 2" key="1">
    <citation type="submission" date="2019-06" db="EMBL/GenBank/DDBJ databases">
        <title>Whole genome shotgun sequence of Vibrio comitans NBRC 102076.</title>
        <authorList>
            <person name="Hosoyama A."/>
            <person name="Uohara A."/>
            <person name="Ohji S."/>
            <person name="Ichikawa N."/>
        </authorList>
    </citation>
    <scope>NUCLEOTIDE SEQUENCE [LARGE SCALE GENOMIC DNA]</scope>
    <source>
        <strain evidence="1 2">NBRC 102076</strain>
    </source>
</reference>
<protein>
    <submittedName>
        <fullName evidence="1">Uncharacterized protein</fullName>
    </submittedName>
</protein>
<keyword evidence="2" id="KW-1185">Reference proteome</keyword>